<evidence type="ECO:0000256" key="12">
    <source>
        <dbReference type="ARBA" id="ARBA00023139"/>
    </source>
</evidence>
<evidence type="ECO:0000256" key="1">
    <source>
        <dbReference type="ARBA" id="ARBA00004571"/>
    </source>
</evidence>
<keyword evidence="9" id="KW-0406">Ion transport</keyword>
<dbReference type="Gene3D" id="3.10.560.10">
    <property type="entry name" value="Outer membrane lipoprotein wza domain like"/>
    <property type="match status" value="1"/>
</dbReference>
<dbReference type="Pfam" id="PF02563">
    <property type="entry name" value="Poly_export"/>
    <property type="match status" value="1"/>
</dbReference>
<evidence type="ECO:0000259" key="16">
    <source>
        <dbReference type="Pfam" id="PF02563"/>
    </source>
</evidence>
<evidence type="ECO:0000256" key="11">
    <source>
        <dbReference type="ARBA" id="ARBA00023136"/>
    </source>
</evidence>
<keyword evidence="3" id="KW-0813">Transport</keyword>
<feature type="domain" description="Polysaccharide export protein N-terminal" evidence="16">
    <location>
        <begin position="105"/>
        <end position="171"/>
    </location>
</feature>
<evidence type="ECO:0000256" key="10">
    <source>
        <dbReference type="ARBA" id="ARBA00023114"/>
    </source>
</evidence>
<protein>
    <submittedName>
        <fullName evidence="19">Polysaccharide export protein</fullName>
    </submittedName>
</protein>
<reference evidence="19" key="3">
    <citation type="submission" date="2018-11" db="EMBL/GenBank/DDBJ databases">
        <authorList>
            <person name="Hwang Y.J."/>
            <person name="Hwang C.Y."/>
        </authorList>
    </citation>
    <scope>NUCLEOTIDE SEQUENCE</scope>
    <source>
        <strain evidence="19">R106</strain>
    </source>
</reference>
<dbReference type="GO" id="GO:0046930">
    <property type="term" value="C:pore complex"/>
    <property type="evidence" value="ECO:0007669"/>
    <property type="project" value="UniProtKB-KW"/>
</dbReference>
<feature type="domain" description="SLBB" evidence="17">
    <location>
        <begin position="227"/>
        <end position="281"/>
    </location>
</feature>
<keyword evidence="20" id="KW-1185">Reference proteome</keyword>
<keyword evidence="4" id="KW-1134">Transmembrane beta strand</keyword>
<evidence type="ECO:0000256" key="14">
    <source>
        <dbReference type="ARBA" id="ARBA00023288"/>
    </source>
</evidence>
<accession>A0A3N4DZD5</accession>
<dbReference type="EMBL" id="CP034073">
    <property type="protein sequence ID" value="AZG35701.1"/>
    <property type="molecule type" value="Genomic_DNA"/>
</dbReference>
<name>A0A3N4DZD5_9GAMM</name>
<reference evidence="21" key="2">
    <citation type="submission" date="2018-11" db="EMBL/GenBank/DDBJ databases">
        <title>Shewanella sp. R106.</title>
        <authorList>
            <person name="Hwang Y.J."/>
            <person name="Hwang C.Y."/>
        </authorList>
    </citation>
    <scope>NUCLEOTIDE SEQUENCE [LARGE SCALE GENOMIC DNA]</scope>
    <source>
        <strain evidence="21">R106</strain>
    </source>
</reference>
<evidence type="ECO:0000256" key="6">
    <source>
        <dbReference type="ARBA" id="ARBA00022692"/>
    </source>
</evidence>
<dbReference type="InterPro" id="IPR054765">
    <property type="entry name" value="SLBB_dom"/>
</dbReference>
<evidence type="ECO:0000256" key="9">
    <source>
        <dbReference type="ARBA" id="ARBA00023065"/>
    </source>
</evidence>
<evidence type="ECO:0000259" key="17">
    <source>
        <dbReference type="Pfam" id="PF22461"/>
    </source>
</evidence>
<keyword evidence="11" id="KW-0472">Membrane</keyword>
<dbReference type="Pfam" id="PF22461">
    <property type="entry name" value="SLBB_2"/>
    <property type="match status" value="1"/>
</dbReference>
<evidence type="ECO:0000256" key="3">
    <source>
        <dbReference type="ARBA" id="ARBA00022448"/>
    </source>
</evidence>
<evidence type="ECO:0000256" key="4">
    <source>
        <dbReference type="ARBA" id="ARBA00022452"/>
    </source>
</evidence>
<keyword evidence="10" id="KW-0626">Porin</keyword>
<evidence type="ECO:0000256" key="2">
    <source>
        <dbReference type="ARBA" id="ARBA00009450"/>
    </source>
</evidence>
<keyword evidence="5" id="KW-0762">Sugar transport</keyword>
<comment type="similarity">
    <text evidence="2">Belongs to the BexD/CtrA/VexA family.</text>
</comment>
<evidence type="ECO:0000313" key="18">
    <source>
        <dbReference type="EMBL" id="AZG35701.1"/>
    </source>
</evidence>
<sequence>MTNLSHVTLIGLFCVSVSACVTPNRPASQDICQLTTSSECHYFGQHTPYDRQISAQRPNNLKLGLIENVPINNSYINANSHLLTKEGVKAQHLALGLIDSQWQKAQLKLSVGDKLDINILNGEDFSKAVEIDADGNIYLPFIQSVSAKNLTLIQLNDAIRHQLIVEKLMQPAAIRISIVPISWAPINITTSGAVYEPGQHMINKKQPIETKDDGSDFSGDQATERSIDAALRSSGGIRPDADLTAVNVIRDNRIYRIDLTGVLTGESIQEFTLMAGDKVYVPSTNQFNDELARPSPITTPGIRVFMSNLTQPASSNSQSAVDREATRFPYGTRLLHGAIAANCVGGAQSTNASRYILLVTKNPLSNQMDVVERSIDGLIQQSWKNNMNPVLLPGDGIACYDSRMTNFRELARSLTDVIIPSSLIGWL</sequence>
<dbReference type="Proteomes" id="UP000278855">
    <property type="component" value="Unassembled WGS sequence"/>
</dbReference>
<feature type="signal peptide" evidence="15">
    <location>
        <begin position="1"/>
        <end position="19"/>
    </location>
</feature>
<feature type="chain" id="PRO_5018234576" evidence="15">
    <location>
        <begin position="20"/>
        <end position="427"/>
    </location>
</feature>
<dbReference type="EMBL" id="RKKB01000007">
    <property type="protein sequence ID" value="RPA30376.1"/>
    <property type="molecule type" value="Genomic_DNA"/>
</dbReference>
<gene>
    <name evidence="19" type="ORF">EGC77_15075</name>
    <name evidence="18" type="ORF">EGC80_12935</name>
</gene>
<organism evidence="19 21">
    <name type="scientific">Shewanella psychromarinicola</name>
    <dbReference type="NCBI Taxonomy" id="2487742"/>
    <lineage>
        <taxon>Bacteria</taxon>
        <taxon>Pseudomonadati</taxon>
        <taxon>Pseudomonadota</taxon>
        <taxon>Gammaproteobacteria</taxon>
        <taxon>Alteromonadales</taxon>
        <taxon>Shewanellaceae</taxon>
        <taxon>Shewanella</taxon>
    </lineage>
</organism>
<evidence type="ECO:0000313" key="19">
    <source>
        <dbReference type="EMBL" id="RPA30376.1"/>
    </source>
</evidence>
<dbReference type="PANTHER" id="PTHR33619">
    <property type="entry name" value="POLYSACCHARIDE EXPORT PROTEIN GFCE-RELATED"/>
    <property type="match status" value="1"/>
</dbReference>
<keyword evidence="12" id="KW-0564">Palmitate</keyword>
<dbReference type="Gene3D" id="3.30.1950.10">
    <property type="entry name" value="wza like domain"/>
    <property type="match status" value="1"/>
</dbReference>
<evidence type="ECO:0000256" key="8">
    <source>
        <dbReference type="ARBA" id="ARBA00023047"/>
    </source>
</evidence>
<dbReference type="InterPro" id="IPR049712">
    <property type="entry name" value="Poly_export"/>
</dbReference>
<evidence type="ECO:0000256" key="7">
    <source>
        <dbReference type="ARBA" id="ARBA00022729"/>
    </source>
</evidence>
<keyword evidence="8" id="KW-0625">Polysaccharide transport</keyword>
<dbReference type="OrthoDB" id="494751at2"/>
<reference evidence="18 20" key="1">
    <citation type="submission" date="2018-11" db="EMBL/GenBank/DDBJ databases">
        <title>Shewanella sp. M2.</title>
        <authorList>
            <person name="Hwang Y.J."/>
            <person name="Hwang C.Y."/>
        </authorList>
    </citation>
    <scope>NUCLEOTIDE SEQUENCE [LARGE SCALE GENOMIC DNA]</scope>
    <source>
        <strain evidence="18 20">M2</strain>
    </source>
</reference>
<keyword evidence="6" id="KW-0812">Transmembrane</keyword>
<dbReference type="PANTHER" id="PTHR33619:SF3">
    <property type="entry name" value="POLYSACCHARIDE EXPORT PROTEIN GFCE-RELATED"/>
    <property type="match status" value="1"/>
</dbReference>
<dbReference type="GO" id="GO:0015288">
    <property type="term" value="F:porin activity"/>
    <property type="evidence" value="ECO:0007669"/>
    <property type="project" value="UniProtKB-KW"/>
</dbReference>
<evidence type="ECO:0000313" key="21">
    <source>
        <dbReference type="Proteomes" id="UP000278855"/>
    </source>
</evidence>
<dbReference type="RefSeq" id="WP_124013383.1">
    <property type="nucleotide sequence ID" value="NZ_CP034073.1"/>
</dbReference>
<proteinExistence type="inferred from homology"/>
<dbReference type="AlphaFoldDB" id="A0A3N4DZD5"/>
<evidence type="ECO:0000256" key="13">
    <source>
        <dbReference type="ARBA" id="ARBA00023237"/>
    </source>
</evidence>
<keyword evidence="13" id="KW-0998">Cell outer membrane</keyword>
<keyword evidence="7 15" id="KW-0732">Signal</keyword>
<dbReference type="GO" id="GO:0006811">
    <property type="term" value="P:monoatomic ion transport"/>
    <property type="evidence" value="ECO:0007669"/>
    <property type="project" value="UniProtKB-KW"/>
</dbReference>
<dbReference type="GO" id="GO:0015159">
    <property type="term" value="F:polysaccharide transmembrane transporter activity"/>
    <property type="evidence" value="ECO:0007669"/>
    <property type="project" value="InterPro"/>
</dbReference>
<evidence type="ECO:0000256" key="15">
    <source>
        <dbReference type="SAM" id="SignalP"/>
    </source>
</evidence>
<evidence type="ECO:0000313" key="20">
    <source>
        <dbReference type="Proteomes" id="UP000273778"/>
    </source>
</evidence>
<dbReference type="InterPro" id="IPR003715">
    <property type="entry name" value="Poly_export_N"/>
</dbReference>
<comment type="subcellular location">
    <subcellularLocation>
        <location evidence="1">Cell outer membrane</location>
        <topology evidence="1">Multi-pass membrane protein</topology>
    </subcellularLocation>
</comment>
<keyword evidence="14" id="KW-0449">Lipoprotein</keyword>
<dbReference type="GO" id="GO:0009279">
    <property type="term" value="C:cell outer membrane"/>
    <property type="evidence" value="ECO:0007669"/>
    <property type="project" value="UniProtKB-SubCell"/>
</dbReference>
<evidence type="ECO:0000256" key="5">
    <source>
        <dbReference type="ARBA" id="ARBA00022597"/>
    </source>
</evidence>
<dbReference type="Proteomes" id="UP000273778">
    <property type="component" value="Chromosome"/>
</dbReference>
<dbReference type="KEGG" id="spsr:EGC80_12935"/>